<comment type="caution">
    <text evidence="1">The sequence shown here is derived from an EMBL/GenBank/DDBJ whole genome shotgun (WGS) entry which is preliminary data.</text>
</comment>
<reference evidence="1 2" key="1">
    <citation type="submission" date="2021-06" db="EMBL/GenBank/DDBJ databases">
        <title>Caerostris extrusa draft genome.</title>
        <authorList>
            <person name="Kono N."/>
            <person name="Arakawa K."/>
        </authorList>
    </citation>
    <scope>NUCLEOTIDE SEQUENCE [LARGE SCALE GENOMIC DNA]</scope>
</reference>
<gene>
    <name evidence="1" type="ORF">CEXT_290231</name>
</gene>
<dbReference type="Proteomes" id="UP001054945">
    <property type="component" value="Unassembled WGS sequence"/>
</dbReference>
<proteinExistence type="predicted"/>
<organism evidence="1 2">
    <name type="scientific">Caerostris extrusa</name>
    <name type="common">Bark spider</name>
    <name type="synonym">Caerostris bankana</name>
    <dbReference type="NCBI Taxonomy" id="172846"/>
    <lineage>
        <taxon>Eukaryota</taxon>
        <taxon>Metazoa</taxon>
        <taxon>Ecdysozoa</taxon>
        <taxon>Arthropoda</taxon>
        <taxon>Chelicerata</taxon>
        <taxon>Arachnida</taxon>
        <taxon>Araneae</taxon>
        <taxon>Araneomorphae</taxon>
        <taxon>Entelegynae</taxon>
        <taxon>Araneoidea</taxon>
        <taxon>Araneidae</taxon>
        <taxon>Caerostris</taxon>
    </lineage>
</organism>
<dbReference type="AlphaFoldDB" id="A0AAV4PS20"/>
<keyword evidence="2" id="KW-1185">Reference proteome</keyword>
<name>A0AAV4PS20_CAEEX</name>
<dbReference type="EMBL" id="BPLR01005106">
    <property type="protein sequence ID" value="GIX99856.1"/>
    <property type="molecule type" value="Genomic_DNA"/>
</dbReference>
<accession>A0AAV4PS20</accession>
<evidence type="ECO:0000313" key="2">
    <source>
        <dbReference type="Proteomes" id="UP001054945"/>
    </source>
</evidence>
<sequence length="103" mass="11871">MSSPRPAYPVCGAEIRVKSNVPEERRFPLRLHGSPYDKMYRTCKPIEGHYHEKLPFCDHFQHLKKNASDMELESSPIFLELPVSTNAILPGSWRARSPIEPPR</sequence>
<protein>
    <submittedName>
        <fullName evidence="1">Uncharacterized protein</fullName>
    </submittedName>
</protein>
<evidence type="ECO:0000313" key="1">
    <source>
        <dbReference type="EMBL" id="GIX99856.1"/>
    </source>
</evidence>